<dbReference type="Gene3D" id="2.60.40.4100">
    <property type="entry name" value="Zona pellucida, ZP-C domain"/>
    <property type="match status" value="1"/>
</dbReference>
<dbReference type="PANTHER" id="PTHR14002">
    <property type="entry name" value="ENDOGLIN/TGF-BETA RECEPTOR TYPE III"/>
    <property type="match status" value="1"/>
</dbReference>
<dbReference type="InterPro" id="IPR001507">
    <property type="entry name" value="ZP_dom"/>
</dbReference>
<dbReference type="Ensembl" id="ENSNMLT00000000023.1">
    <property type="protein sequence ID" value="ENSNMLP00000000020.1"/>
    <property type="gene ID" value="ENSNMLG00000000012.1"/>
</dbReference>
<accession>A0A8C6S7V4</accession>
<evidence type="ECO:0000256" key="2">
    <source>
        <dbReference type="ARBA" id="ARBA00023157"/>
    </source>
</evidence>
<dbReference type="PROSITE" id="PS51034">
    <property type="entry name" value="ZP_2"/>
    <property type="match status" value="1"/>
</dbReference>
<keyword evidence="6" id="KW-1185">Reference proteome</keyword>
<dbReference type="InterPro" id="IPR042235">
    <property type="entry name" value="ZP-C_dom"/>
</dbReference>
<organism evidence="5 6">
    <name type="scientific">Neogobius melanostomus</name>
    <name type="common">round goby</name>
    <dbReference type="NCBI Taxonomy" id="47308"/>
    <lineage>
        <taxon>Eukaryota</taxon>
        <taxon>Metazoa</taxon>
        <taxon>Chordata</taxon>
        <taxon>Craniata</taxon>
        <taxon>Vertebrata</taxon>
        <taxon>Euteleostomi</taxon>
        <taxon>Actinopterygii</taxon>
        <taxon>Neopterygii</taxon>
        <taxon>Teleostei</taxon>
        <taxon>Neoteleostei</taxon>
        <taxon>Acanthomorphata</taxon>
        <taxon>Gobiaria</taxon>
        <taxon>Gobiiformes</taxon>
        <taxon>Gobioidei</taxon>
        <taxon>Gobiidae</taxon>
        <taxon>Benthophilinae</taxon>
        <taxon>Neogobiini</taxon>
        <taxon>Neogobius</taxon>
    </lineage>
</organism>
<dbReference type="SMART" id="SM00241">
    <property type="entry name" value="ZP"/>
    <property type="match status" value="1"/>
</dbReference>
<dbReference type="PANTHER" id="PTHR14002:SF21">
    <property type="entry name" value="SI:CH211-103F14.3-RELATED"/>
    <property type="match status" value="1"/>
</dbReference>
<feature type="signal peptide" evidence="3">
    <location>
        <begin position="1"/>
        <end position="18"/>
    </location>
</feature>
<dbReference type="AlphaFoldDB" id="A0A8C6S7V4"/>
<evidence type="ECO:0000313" key="5">
    <source>
        <dbReference type="Ensembl" id="ENSNMLP00000000020.1"/>
    </source>
</evidence>
<keyword evidence="2" id="KW-1015">Disulfide bond</keyword>
<evidence type="ECO:0000313" key="6">
    <source>
        <dbReference type="Proteomes" id="UP000694523"/>
    </source>
</evidence>
<protein>
    <submittedName>
        <fullName evidence="5">Si:ch211-103f14.3</fullName>
    </submittedName>
</protein>
<evidence type="ECO:0000259" key="4">
    <source>
        <dbReference type="PROSITE" id="PS51034"/>
    </source>
</evidence>
<dbReference type="InterPro" id="IPR055355">
    <property type="entry name" value="ZP-C"/>
</dbReference>
<feature type="chain" id="PRO_5034806750" evidence="3">
    <location>
        <begin position="19"/>
        <end position="378"/>
    </location>
</feature>
<name>A0A8C6S7V4_9GOBI</name>
<sequence>QQRKAMSLLLVFFKLVNIYFDELTDISVECGTSHIDLAILLCPALYTGYNESLLILNNIFSTAKCKGTLDESVTPPVVRFRFPINMTHACGSTTSAPGTGIFSDFSNIETVNITGVVRSHDPTGGVVTYNAELSYFYSCAYPLEYLINNTRSSISIRDKNGSFISTLAMELYYDRAYTIPLVVPAEGLELRKEIYVQVKAKNLTDQYSVLMDRCYASISPLPTNSTYFNLFVPCSQDNLTTMIKNGEGHISRFSFQAFRFIEQQNEDVSTYYLHCITRLCEISTCNSFKVCKLLLILHTAIFHHTPNFYMCMYSNVPIVGGGEESYCTAAIVILNGIFTFGTRLEPGLLSSIGLFYSQFYFATLHDIMKMYHNFNAYS</sequence>
<reference evidence="5" key="1">
    <citation type="submission" date="2025-08" db="UniProtKB">
        <authorList>
            <consortium name="Ensembl"/>
        </authorList>
    </citation>
    <scope>IDENTIFICATION</scope>
</reference>
<evidence type="ECO:0000256" key="1">
    <source>
        <dbReference type="ARBA" id="ARBA00022729"/>
    </source>
</evidence>
<dbReference type="Proteomes" id="UP000694523">
    <property type="component" value="Unplaced"/>
</dbReference>
<dbReference type="Pfam" id="PF00100">
    <property type="entry name" value="Zona_pellucida"/>
    <property type="match status" value="1"/>
</dbReference>
<keyword evidence="1 3" id="KW-0732">Signal</keyword>
<feature type="domain" description="ZP" evidence="4">
    <location>
        <begin position="29"/>
        <end position="298"/>
    </location>
</feature>
<reference evidence="5" key="2">
    <citation type="submission" date="2025-09" db="UniProtKB">
        <authorList>
            <consortium name="Ensembl"/>
        </authorList>
    </citation>
    <scope>IDENTIFICATION</scope>
</reference>
<evidence type="ECO:0000256" key="3">
    <source>
        <dbReference type="SAM" id="SignalP"/>
    </source>
</evidence>
<proteinExistence type="predicted"/>